<dbReference type="GO" id="GO:0046872">
    <property type="term" value="F:metal ion binding"/>
    <property type="evidence" value="ECO:0007669"/>
    <property type="project" value="UniProtKB-KW"/>
</dbReference>
<dbReference type="GeneID" id="115878495"/>
<dbReference type="Proteomes" id="UP000504635">
    <property type="component" value="Unplaced"/>
</dbReference>
<dbReference type="SUPFAM" id="SSF53098">
    <property type="entry name" value="Ribonuclease H-like"/>
    <property type="match status" value="1"/>
</dbReference>
<dbReference type="GO" id="GO:0008296">
    <property type="term" value="F:3'-5'-DNA exonuclease activity"/>
    <property type="evidence" value="ECO:0007669"/>
    <property type="project" value="TreeGrafter"/>
</dbReference>
<dbReference type="RefSeq" id="XP_030750888.1">
    <property type="nucleotide sequence ID" value="XM_030895028.1"/>
</dbReference>
<dbReference type="GO" id="GO:0003676">
    <property type="term" value="F:nucleic acid binding"/>
    <property type="evidence" value="ECO:0007669"/>
    <property type="project" value="InterPro"/>
</dbReference>
<dbReference type="Gene3D" id="3.30.420.10">
    <property type="entry name" value="Ribonuclease H-like superfamily/Ribonuclease H"/>
    <property type="match status" value="1"/>
</dbReference>
<evidence type="ECO:0000256" key="5">
    <source>
        <dbReference type="ARBA" id="ARBA00022839"/>
    </source>
</evidence>
<dbReference type="InterPro" id="IPR040393">
    <property type="entry name" value="TREX1/2"/>
</dbReference>
<keyword evidence="2" id="KW-0540">Nuclease</keyword>
<evidence type="ECO:0000313" key="11">
    <source>
        <dbReference type="RefSeq" id="XP_030750888.1"/>
    </source>
</evidence>
<organism evidence="10 11">
    <name type="scientific">Sitophilus oryzae</name>
    <name type="common">Rice weevil</name>
    <name type="synonym">Curculio oryzae</name>
    <dbReference type="NCBI Taxonomy" id="7048"/>
    <lineage>
        <taxon>Eukaryota</taxon>
        <taxon>Metazoa</taxon>
        <taxon>Ecdysozoa</taxon>
        <taxon>Arthropoda</taxon>
        <taxon>Hexapoda</taxon>
        <taxon>Insecta</taxon>
        <taxon>Pterygota</taxon>
        <taxon>Neoptera</taxon>
        <taxon>Endopterygota</taxon>
        <taxon>Coleoptera</taxon>
        <taxon>Polyphaga</taxon>
        <taxon>Cucujiformia</taxon>
        <taxon>Curculionidae</taxon>
        <taxon>Dryophthorinae</taxon>
        <taxon>Sitophilus</taxon>
    </lineage>
</organism>
<evidence type="ECO:0000256" key="3">
    <source>
        <dbReference type="ARBA" id="ARBA00022723"/>
    </source>
</evidence>
<dbReference type="KEGG" id="soy:115878495"/>
<dbReference type="PANTHER" id="PTHR13058:SF19">
    <property type="entry name" value="LD40940P"/>
    <property type="match status" value="1"/>
</dbReference>
<dbReference type="InterPro" id="IPR036397">
    <property type="entry name" value="RNaseH_sf"/>
</dbReference>
<dbReference type="InterPro" id="IPR012337">
    <property type="entry name" value="RNaseH-like_sf"/>
</dbReference>
<dbReference type="PANTHER" id="PTHR13058">
    <property type="entry name" value="THREE PRIME REPAIR EXONUCLEASE 1, 2"/>
    <property type="match status" value="1"/>
</dbReference>
<keyword evidence="6" id="KW-0460">Magnesium</keyword>
<name>A0A6J2XHG8_SITOR</name>
<dbReference type="GO" id="GO:0005737">
    <property type="term" value="C:cytoplasm"/>
    <property type="evidence" value="ECO:0007669"/>
    <property type="project" value="TreeGrafter"/>
</dbReference>
<dbReference type="OrthoDB" id="10250935at2759"/>
<accession>A0A6J2XHG8</accession>
<comment type="similarity">
    <text evidence="7">Belongs to the exonuclease superfamily. TREX family.</text>
</comment>
<keyword evidence="5" id="KW-0269">Exonuclease</keyword>
<dbReference type="Pfam" id="PF00929">
    <property type="entry name" value="RNase_T"/>
    <property type="match status" value="1"/>
</dbReference>
<evidence type="ECO:0000256" key="8">
    <source>
        <dbReference type="SAM" id="MobiDB-lite"/>
    </source>
</evidence>
<dbReference type="FunCoup" id="A0A6J2XHG8">
    <property type="interactions" value="90"/>
</dbReference>
<evidence type="ECO:0000313" key="10">
    <source>
        <dbReference type="Proteomes" id="UP000504635"/>
    </source>
</evidence>
<keyword evidence="10" id="KW-1185">Reference proteome</keyword>
<evidence type="ECO:0000256" key="4">
    <source>
        <dbReference type="ARBA" id="ARBA00022801"/>
    </source>
</evidence>
<keyword evidence="3" id="KW-0479">Metal-binding</keyword>
<dbReference type="GO" id="GO:0006308">
    <property type="term" value="P:DNA catabolic process"/>
    <property type="evidence" value="ECO:0007669"/>
    <property type="project" value="TreeGrafter"/>
</dbReference>
<keyword evidence="4" id="KW-0378">Hydrolase</keyword>
<evidence type="ECO:0000256" key="1">
    <source>
        <dbReference type="ARBA" id="ARBA00001946"/>
    </source>
</evidence>
<evidence type="ECO:0000259" key="9">
    <source>
        <dbReference type="SMART" id="SM00479"/>
    </source>
</evidence>
<gene>
    <name evidence="11" type="primary">LOC115878495</name>
</gene>
<feature type="compositionally biased region" description="Low complexity" evidence="8">
    <location>
        <begin position="224"/>
        <end position="237"/>
    </location>
</feature>
<proteinExistence type="inferred from homology"/>
<dbReference type="InterPro" id="IPR013520">
    <property type="entry name" value="Ribonucl_H"/>
</dbReference>
<sequence>MLPNVFQPIRKKSNFLMTNIRTFIFLDLETTGLPQFENNKTKITELSLVAVQEGHISLGVIPRVQNKLNLCFNPWKLISPESEQITGLSNCMLESMSPFTSKTVDCINLFIEHNPRPICFVAHNGNRFDYPILQASIKNTNAALIDDIYCIDSLEMFRNLELNDTTTKSKIESETIPTNSTESFMFQDNFDDILCRAVDEYEQSVEKALKVQKINETTPKRPIENPSQISISPSSQQNEITSKKVKVTSIRRQINYGSTIAGSCITKILLNRISFKLVDVYERLTKCKAEGAHMADNDVMMLLMCAATLGDRFVSWANQNARKFNEISPMTPGKKIV</sequence>
<dbReference type="AlphaFoldDB" id="A0A6J2XHG8"/>
<evidence type="ECO:0000256" key="6">
    <source>
        <dbReference type="ARBA" id="ARBA00022842"/>
    </source>
</evidence>
<feature type="domain" description="Exonuclease" evidence="9">
    <location>
        <begin position="22"/>
        <end position="315"/>
    </location>
</feature>
<dbReference type="SMART" id="SM00479">
    <property type="entry name" value="EXOIII"/>
    <property type="match status" value="1"/>
</dbReference>
<dbReference type="InParanoid" id="A0A6J2XHG8"/>
<protein>
    <submittedName>
        <fullName evidence="11">Uncharacterized protein LOC115878495 isoform X1</fullName>
    </submittedName>
</protein>
<evidence type="ECO:0000256" key="2">
    <source>
        <dbReference type="ARBA" id="ARBA00022722"/>
    </source>
</evidence>
<reference evidence="11" key="1">
    <citation type="submission" date="2025-08" db="UniProtKB">
        <authorList>
            <consortium name="RefSeq"/>
        </authorList>
    </citation>
    <scope>IDENTIFICATION</scope>
    <source>
        <tissue evidence="11">Gonads</tissue>
    </source>
</reference>
<feature type="region of interest" description="Disordered" evidence="8">
    <location>
        <begin position="216"/>
        <end position="237"/>
    </location>
</feature>
<comment type="cofactor">
    <cofactor evidence="1">
        <name>Mg(2+)</name>
        <dbReference type="ChEBI" id="CHEBI:18420"/>
    </cofactor>
</comment>
<evidence type="ECO:0000256" key="7">
    <source>
        <dbReference type="ARBA" id="ARBA00025769"/>
    </source>
</evidence>